<feature type="chain" id="PRO_5041247103" evidence="1">
    <location>
        <begin position="22"/>
        <end position="70"/>
    </location>
</feature>
<evidence type="ECO:0000313" key="2">
    <source>
        <dbReference type="EMBL" id="KAK0497204.1"/>
    </source>
</evidence>
<evidence type="ECO:0000313" key="3">
    <source>
        <dbReference type="Proteomes" id="UP001175228"/>
    </source>
</evidence>
<proteinExistence type="predicted"/>
<reference evidence="2" key="1">
    <citation type="submission" date="2023-06" db="EMBL/GenBank/DDBJ databases">
        <authorList>
            <consortium name="Lawrence Berkeley National Laboratory"/>
            <person name="Ahrendt S."/>
            <person name="Sahu N."/>
            <person name="Indic B."/>
            <person name="Wong-Bajracharya J."/>
            <person name="Merenyi Z."/>
            <person name="Ke H.-M."/>
            <person name="Monk M."/>
            <person name="Kocsube S."/>
            <person name="Drula E."/>
            <person name="Lipzen A."/>
            <person name="Balint B."/>
            <person name="Henrissat B."/>
            <person name="Andreopoulos B."/>
            <person name="Martin F.M."/>
            <person name="Harder C.B."/>
            <person name="Rigling D."/>
            <person name="Ford K.L."/>
            <person name="Foster G.D."/>
            <person name="Pangilinan J."/>
            <person name="Papanicolaou A."/>
            <person name="Barry K."/>
            <person name="LaButti K."/>
            <person name="Viragh M."/>
            <person name="Koriabine M."/>
            <person name="Yan M."/>
            <person name="Riley R."/>
            <person name="Champramary S."/>
            <person name="Plett K.L."/>
            <person name="Tsai I.J."/>
            <person name="Slot J."/>
            <person name="Sipos G."/>
            <person name="Plett J."/>
            <person name="Nagy L.G."/>
            <person name="Grigoriev I.V."/>
        </authorList>
    </citation>
    <scope>NUCLEOTIDE SEQUENCE</scope>
    <source>
        <strain evidence="2">HWK02</strain>
    </source>
</reference>
<dbReference type="EMBL" id="JAUEPU010000013">
    <property type="protein sequence ID" value="KAK0497204.1"/>
    <property type="molecule type" value="Genomic_DNA"/>
</dbReference>
<keyword evidence="3" id="KW-1185">Reference proteome</keyword>
<feature type="signal peptide" evidence="1">
    <location>
        <begin position="1"/>
        <end position="21"/>
    </location>
</feature>
<gene>
    <name evidence="2" type="ORF">EDD18DRAFT_1161097</name>
</gene>
<comment type="caution">
    <text evidence="2">The sequence shown here is derived from an EMBL/GenBank/DDBJ whole genome shotgun (WGS) entry which is preliminary data.</text>
</comment>
<protein>
    <submittedName>
        <fullName evidence="2">Uncharacterized protein</fullName>
    </submittedName>
</protein>
<accession>A0AA39UTX1</accession>
<dbReference type="AlphaFoldDB" id="A0AA39UTX1"/>
<dbReference type="Proteomes" id="UP001175228">
    <property type="component" value="Unassembled WGS sequence"/>
</dbReference>
<sequence length="70" mass="7734">MRRVFAALLQNIFLSFRLGRCQKLYVYRPTTIHLDVHLEIYSNSTILIGPGSMPKFGGPYFGVGGSGIGT</sequence>
<keyword evidence="1" id="KW-0732">Signal</keyword>
<name>A0AA39UTX1_9AGAR</name>
<organism evidence="2 3">
    <name type="scientific">Armillaria luteobubalina</name>
    <dbReference type="NCBI Taxonomy" id="153913"/>
    <lineage>
        <taxon>Eukaryota</taxon>
        <taxon>Fungi</taxon>
        <taxon>Dikarya</taxon>
        <taxon>Basidiomycota</taxon>
        <taxon>Agaricomycotina</taxon>
        <taxon>Agaricomycetes</taxon>
        <taxon>Agaricomycetidae</taxon>
        <taxon>Agaricales</taxon>
        <taxon>Marasmiineae</taxon>
        <taxon>Physalacriaceae</taxon>
        <taxon>Armillaria</taxon>
    </lineage>
</organism>
<evidence type="ECO:0000256" key="1">
    <source>
        <dbReference type="SAM" id="SignalP"/>
    </source>
</evidence>